<dbReference type="Gene3D" id="3.90.550.10">
    <property type="entry name" value="Spore Coat Polysaccharide Biosynthesis Protein SpsA, Chain A"/>
    <property type="match status" value="1"/>
</dbReference>
<sequence length="252" mass="26798">MVMTRIVSVVTPVHEGGDAYLHEAYESVRDERERLPDGWDLQWLVQEDGTTGEPFRTLPDEPWISTGGAARGGAGVARTMALPRATGELVRALDADDLLAPGGLVRDIDAMEAHPGTGWCISAGLDLLPDGSTAPGPYDPPEGPLAYETLLTAYDDDLFPVLGTHLTARTPLLLAVGGWPALPAWEAIAVVLRCAAVSDGWMIGTPGGLYRKHPAQTTAQAAYAGVADAAQLRAAVREQAEALRATGWRWAR</sequence>
<reference evidence="1" key="1">
    <citation type="journal article" date="2014" name="Int. J. Syst. Evol. Microbiol.">
        <title>Complete genome sequence of Corynebacterium casei LMG S-19264T (=DSM 44701T), isolated from a smear-ripened cheese.</title>
        <authorList>
            <consortium name="US DOE Joint Genome Institute (JGI-PGF)"/>
            <person name="Walter F."/>
            <person name="Albersmeier A."/>
            <person name="Kalinowski J."/>
            <person name="Ruckert C."/>
        </authorList>
    </citation>
    <scope>NUCLEOTIDE SEQUENCE</scope>
    <source>
        <strain evidence="1">JCM 4790</strain>
    </source>
</reference>
<proteinExistence type="predicted"/>
<dbReference type="RefSeq" id="WP_351286625.1">
    <property type="nucleotide sequence ID" value="NZ_JBEPCH010000495.1"/>
</dbReference>
<comment type="caution">
    <text evidence="1">The sequence shown here is derived from an EMBL/GenBank/DDBJ whole genome shotgun (WGS) entry which is preliminary data.</text>
</comment>
<name>A0A918KEI4_9ACTN</name>
<keyword evidence="1" id="KW-0808">Transferase</keyword>
<evidence type="ECO:0000313" key="1">
    <source>
        <dbReference type="EMBL" id="GGX59761.1"/>
    </source>
</evidence>
<keyword evidence="2" id="KW-1185">Reference proteome</keyword>
<dbReference type="EMBL" id="BMVU01000003">
    <property type="protein sequence ID" value="GGX59761.1"/>
    <property type="molecule type" value="Genomic_DNA"/>
</dbReference>
<evidence type="ECO:0000313" key="2">
    <source>
        <dbReference type="Proteomes" id="UP000619244"/>
    </source>
</evidence>
<reference evidence="1" key="2">
    <citation type="submission" date="2020-09" db="EMBL/GenBank/DDBJ databases">
        <authorList>
            <person name="Sun Q."/>
            <person name="Ohkuma M."/>
        </authorList>
    </citation>
    <scope>NUCLEOTIDE SEQUENCE</scope>
    <source>
        <strain evidence="1">JCM 4790</strain>
    </source>
</reference>
<accession>A0A918KEI4</accession>
<dbReference type="InterPro" id="IPR029044">
    <property type="entry name" value="Nucleotide-diphossugar_trans"/>
</dbReference>
<organism evidence="1 2">
    <name type="scientific">Streptomyces minutiscleroticus</name>
    <dbReference type="NCBI Taxonomy" id="68238"/>
    <lineage>
        <taxon>Bacteria</taxon>
        <taxon>Bacillati</taxon>
        <taxon>Actinomycetota</taxon>
        <taxon>Actinomycetes</taxon>
        <taxon>Kitasatosporales</taxon>
        <taxon>Streptomycetaceae</taxon>
        <taxon>Streptomyces</taxon>
    </lineage>
</organism>
<gene>
    <name evidence="1" type="ORF">GCM10010358_12820</name>
</gene>
<dbReference type="SUPFAM" id="SSF53448">
    <property type="entry name" value="Nucleotide-diphospho-sugar transferases"/>
    <property type="match status" value="1"/>
</dbReference>
<dbReference type="AlphaFoldDB" id="A0A918KEI4"/>
<protein>
    <submittedName>
        <fullName evidence="1">Glycosyl transferase</fullName>
    </submittedName>
</protein>
<dbReference type="GO" id="GO:0016740">
    <property type="term" value="F:transferase activity"/>
    <property type="evidence" value="ECO:0007669"/>
    <property type="project" value="UniProtKB-KW"/>
</dbReference>
<dbReference type="Proteomes" id="UP000619244">
    <property type="component" value="Unassembled WGS sequence"/>
</dbReference>